<dbReference type="Proteomes" id="UP000092124">
    <property type="component" value="Unassembled WGS sequence"/>
</dbReference>
<dbReference type="GO" id="GO:0000151">
    <property type="term" value="C:ubiquitin ligase complex"/>
    <property type="evidence" value="ECO:0007669"/>
    <property type="project" value="TreeGrafter"/>
</dbReference>
<dbReference type="GO" id="GO:0005737">
    <property type="term" value="C:cytoplasm"/>
    <property type="evidence" value="ECO:0007669"/>
    <property type="project" value="TreeGrafter"/>
</dbReference>
<dbReference type="InterPro" id="IPR000210">
    <property type="entry name" value="BTB/POZ_dom"/>
</dbReference>
<dbReference type="InterPro" id="IPR044515">
    <property type="entry name" value="ABTB1"/>
</dbReference>
<keyword evidence="1" id="KW-0677">Repeat</keyword>
<accession>A0A1A6HY90</accession>
<comment type="caution">
    <text evidence="4">The sequence shown here is derived from an EMBL/GenBank/DDBJ whole genome shotgun (WGS) entry which is preliminary data.</text>
</comment>
<reference evidence="4 5" key="1">
    <citation type="submission" date="2016-06" db="EMBL/GenBank/DDBJ databases">
        <title>The Draft Genome Sequence and Annotation of the Desert Woodrat Neotoma lepida.</title>
        <authorList>
            <person name="Campbell M."/>
            <person name="Oakeson K.F."/>
            <person name="Yandell M."/>
            <person name="Halpert J.R."/>
            <person name="Dearing D."/>
        </authorList>
    </citation>
    <scope>NUCLEOTIDE SEQUENCE [LARGE SCALE GENOMIC DNA]</scope>
    <source>
        <strain evidence="4">417</strain>
        <tissue evidence="4">Liver</tissue>
    </source>
</reference>
<dbReference type="PANTHER" id="PTHR46231:SF1">
    <property type="entry name" value="ANKYRIN REPEAT AND BTB_POZ DOMAIN-CONTAINING PROTEIN 1"/>
    <property type="match status" value="1"/>
</dbReference>
<keyword evidence="2" id="KW-0040">ANK repeat</keyword>
<evidence type="ECO:0000256" key="1">
    <source>
        <dbReference type="ARBA" id="ARBA00022737"/>
    </source>
</evidence>
<dbReference type="SUPFAM" id="SSF54695">
    <property type="entry name" value="POZ domain"/>
    <property type="match status" value="2"/>
</dbReference>
<dbReference type="Gene3D" id="3.30.710.10">
    <property type="entry name" value="Potassium Channel Kv1.1, Chain A"/>
    <property type="match status" value="2"/>
</dbReference>
<evidence type="ECO:0000259" key="3">
    <source>
        <dbReference type="PROSITE" id="PS50097"/>
    </source>
</evidence>
<name>A0A1A6HY90_NEOLE</name>
<feature type="domain" description="BTB" evidence="3">
    <location>
        <begin position="5"/>
        <end position="114"/>
    </location>
</feature>
<keyword evidence="5" id="KW-1185">Reference proteome</keyword>
<proteinExistence type="predicted"/>
<dbReference type="OrthoDB" id="1893551at2759"/>
<dbReference type="STRING" id="56216.A0A1A6HY90"/>
<protein>
    <recommendedName>
        <fullName evidence="3">BTB domain-containing protein</fullName>
    </recommendedName>
</protein>
<evidence type="ECO:0000313" key="4">
    <source>
        <dbReference type="EMBL" id="OBS83433.1"/>
    </source>
</evidence>
<dbReference type="EMBL" id="LZPO01006763">
    <property type="protein sequence ID" value="OBS83433.1"/>
    <property type="molecule type" value="Genomic_DNA"/>
</dbReference>
<organism evidence="4 5">
    <name type="scientific">Neotoma lepida</name>
    <name type="common">Desert woodrat</name>
    <dbReference type="NCBI Taxonomy" id="56216"/>
    <lineage>
        <taxon>Eukaryota</taxon>
        <taxon>Metazoa</taxon>
        <taxon>Chordata</taxon>
        <taxon>Craniata</taxon>
        <taxon>Vertebrata</taxon>
        <taxon>Euteleostomi</taxon>
        <taxon>Mammalia</taxon>
        <taxon>Eutheria</taxon>
        <taxon>Euarchontoglires</taxon>
        <taxon>Glires</taxon>
        <taxon>Rodentia</taxon>
        <taxon>Myomorpha</taxon>
        <taxon>Muroidea</taxon>
        <taxon>Cricetidae</taxon>
        <taxon>Neotominae</taxon>
        <taxon>Neotoma</taxon>
    </lineage>
</organism>
<gene>
    <name evidence="4" type="ORF">A6R68_22577</name>
</gene>
<dbReference type="PROSITE" id="PS50097">
    <property type="entry name" value="BTB"/>
    <property type="match status" value="1"/>
</dbReference>
<dbReference type="PANTHER" id="PTHR46231">
    <property type="entry name" value="ANKYRIN REPEAT AND BTB/POZ DOMAIN-CONTAINING PROTEIN 1"/>
    <property type="match status" value="1"/>
</dbReference>
<dbReference type="InterPro" id="IPR011333">
    <property type="entry name" value="SKP1/BTB/POZ_sf"/>
</dbReference>
<feature type="non-terminal residue" evidence="4">
    <location>
        <position position="114"/>
    </location>
</feature>
<dbReference type="Pfam" id="PF00651">
    <property type="entry name" value="BTB"/>
    <property type="match status" value="1"/>
</dbReference>
<dbReference type="AlphaFoldDB" id="A0A1A6HY90"/>
<evidence type="ECO:0000313" key="5">
    <source>
        <dbReference type="Proteomes" id="UP000092124"/>
    </source>
</evidence>
<sequence length="114" mass="13012">MDNIHDVTFQVGNRLFPAHKYVLAVRSDFFQKLFLSDGTPLELTDVYRKDEDAAGLDGVRFENEKINVIAKKTEYFHSMLSSSWIEASSCAALEMPIQSEILKVIVDYLYTDEA</sequence>
<evidence type="ECO:0000256" key="2">
    <source>
        <dbReference type="ARBA" id="ARBA00023043"/>
    </source>
</evidence>